<keyword evidence="6" id="KW-1185">Reference proteome</keyword>
<evidence type="ECO:0000256" key="3">
    <source>
        <dbReference type="ARBA" id="ARBA00023315"/>
    </source>
</evidence>
<dbReference type="SMART" id="SM00563">
    <property type="entry name" value="PlsC"/>
    <property type="match status" value="1"/>
</dbReference>
<evidence type="ECO:0000313" key="5">
    <source>
        <dbReference type="EMBL" id="QDT39090.1"/>
    </source>
</evidence>
<evidence type="ECO:0000256" key="2">
    <source>
        <dbReference type="ARBA" id="ARBA00022679"/>
    </source>
</evidence>
<dbReference type="OrthoDB" id="9806008at2"/>
<accession>A0A517R5G0</accession>
<dbReference type="InterPro" id="IPR002123">
    <property type="entry name" value="Plipid/glycerol_acylTrfase"/>
</dbReference>
<dbReference type="AlphaFoldDB" id="A0A517R5G0"/>
<gene>
    <name evidence="5" type="ORF">Pan189_34920</name>
</gene>
<evidence type="ECO:0000256" key="1">
    <source>
        <dbReference type="ARBA" id="ARBA00005189"/>
    </source>
</evidence>
<evidence type="ECO:0000313" key="6">
    <source>
        <dbReference type="Proteomes" id="UP000317318"/>
    </source>
</evidence>
<dbReference type="PANTHER" id="PTHR10434:SF40">
    <property type="entry name" value="1-ACYL-SN-GLYCEROL-3-PHOSPHATE ACYLTRANSFERASE"/>
    <property type="match status" value="1"/>
</dbReference>
<name>A0A517R5G0_9PLAN</name>
<dbReference type="GO" id="GO:0003841">
    <property type="term" value="F:1-acylglycerol-3-phosphate O-acyltransferase activity"/>
    <property type="evidence" value="ECO:0007669"/>
    <property type="project" value="TreeGrafter"/>
</dbReference>
<dbReference type="GO" id="GO:0006654">
    <property type="term" value="P:phosphatidic acid biosynthetic process"/>
    <property type="evidence" value="ECO:0007669"/>
    <property type="project" value="TreeGrafter"/>
</dbReference>
<evidence type="ECO:0000259" key="4">
    <source>
        <dbReference type="SMART" id="SM00563"/>
    </source>
</evidence>
<sequence>MQEVILEEPYEFIPPVRSTMWTHICRPLLPFYLKKSHGIVDVEVRGTERLKKSLDAEHGVILMANHCRTSDPMTMGSISRAVPGQCLYTMASFHLFRQGWFQPRMMRRLGAFSILREGADRAALNFAIDNLTRAERPLVIYPEGTVSRANDILLPFLDGPAFMARTAAKRRQKEGKGPVVIHPTVFRYIYLDNVEETVTPVVREIEQRLSWTPQEQLPLVDRIRKLGSCLLAVKEIEYLGAAQEGELFDRAEHLAEKLLAPHEKRFETATGPEDHVVMRVKAIRTKILPELTSGKLKPDEKADRYEVLRQIYLAQQAVFYPRDYLTPDSPPEHIVETVERFEEDLTDKLRVFGRMKTIIEIGEPIEVGTEKPPRGEKDPVIVEAREQMYQKLAALADEVAASRAKKES</sequence>
<dbReference type="PANTHER" id="PTHR10434">
    <property type="entry name" value="1-ACYL-SN-GLYCEROL-3-PHOSPHATE ACYLTRANSFERASE"/>
    <property type="match status" value="1"/>
</dbReference>
<dbReference type="KEGG" id="svp:Pan189_34920"/>
<dbReference type="Proteomes" id="UP000317318">
    <property type="component" value="Chromosome"/>
</dbReference>
<proteinExistence type="predicted"/>
<comment type="pathway">
    <text evidence="1">Lipid metabolism.</text>
</comment>
<keyword evidence="3 5" id="KW-0012">Acyltransferase</keyword>
<protein>
    <submittedName>
        <fullName evidence="5">Acyltransferase</fullName>
    </submittedName>
</protein>
<organism evidence="5 6">
    <name type="scientific">Stratiformator vulcanicus</name>
    <dbReference type="NCBI Taxonomy" id="2527980"/>
    <lineage>
        <taxon>Bacteria</taxon>
        <taxon>Pseudomonadati</taxon>
        <taxon>Planctomycetota</taxon>
        <taxon>Planctomycetia</taxon>
        <taxon>Planctomycetales</taxon>
        <taxon>Planctomycetaceae</taxon>
        <taxon>Stratiformator</taxon>
    </lineage>
</organism>
<dbReference type="SUPFAM" id="SSF69593">
    <property type="entry name" value="Glycerol-3-phosphate (1)-acyltransferase"/>
    <property type="match status" value="1"/>
</dbReference>
<dbReference type="Pfam" id="PF01553">
    <property type="entry name" value="Acyltransferase"/>
    <property type="match status" value="1"/>
</dbReference>
<keyword evidence="2 5" id="KW-0808">Transferase</keyword>
<dbReference type="CDD" id="cd07989">
    <property type="entry name" value="LPLAT_AGPAT-like"/>
    <property type="match status" value="1"/>
</dbReference>
<dbReference type="RefSeq" id="WP_145365265.1">
    <property type="nucleotide sequence ID" value="NZ_CP036268.1"/>
</dbReference>
<dbReference type="EMBL" id="CP036268">
    <property type="protein sequence ID" value="QDT39090.1"/>
    <property type="molecule type" value="Genomic_DNA"/>
</dbReference>
<reference evidence="5 6" key="1">
    <citation type="submission" date="2019-02" db="EMBL/GenBank/DDBJ databases">
        <title>Deep-cultivation of Planctomycetes and their phenomic and genomic characterization uncovers novel biology.</title>
        <authorList>
            <person name="Wiegand S."/>
            <person name="Jogler M."/>
            <person name="Boedeker C."/>
            <person name="Pinto D."/>
            <person name="Vollmers J."/>
            <person name="Rivas-Marin E."/>
            <person name="Kohn T."/>
            <person name="Peeters S.H."/>
            <person name="Heuer A."/>
            <person name="Rast P."/>
            <person name="Oberbeckmann S."/>
            <person name="Bunk B."/>
            <person name="Jeske O."/>
            <person name="Meyerdierks A."/>
            <person name="Storesund J.E."/>
            <person name="Kallscheuer N."/>
            <person name="Luecker S."/>
            <person name="Lage O.M."/>
            <person name="Pohl T."/>
            <person name="Merkel B.J."/>
            <person name="Hornburger P."/>
            <person name="Mueller R.-W."/>
            <person name="Bruemmer F."/>
            <person name="Labrenz M."/>
            <person name="Spormann A.M."/>
            <person name="Op den Camp H."/>
            <person name="Overmann J."/>
            <person name="Amann R."/>
            <person name="Jetten M.S.M."/>
            <person name="Mascher T."/>
            <person name="Medema M.H."/>
            <person name="Devos D.P."/>
            <person name="Kaster A.-K."/>
            <person name="Ovreas L."/>
            <person name="Rohde M."/>
            <person name="Galperin M.Y."/>
            <person name="Jogler C."/>
        </authorList>
    </citation>
    <scope>NUCLEOTIDE SEQUENCE [LARGE SCALE GENOMIC DNA]</scope>
    <source>
        <strain evidence="5 6">Pan189</strain>
    </source>
</reference>
<feature type="domain" description="Phospholipid/glycerol acyltransferase" evidence="4">
    <location>
        <begin position="60"/>
        <end position="189"/>
    </location>
</feature>